<reference evidence="2" key="2">
    <citation type="journal article" date="2012" name="PLoS ONE">
        <title>A Deeply Branching Thermophilic Bacterium with an Ancient Acetyl-CoA Pathway Dominates a Subsurface Ecosystem.</title>
        <authorList>
            <person name="Takami H."/>
            <person name="Noguchi H."/>
            <person name="Takaki Y."/>
            <person name="Uchiyama I."/>
            <person name="Toyoda A."/>
            <person name="Nishi S."/>
            <person name="Chee G.-J."/>
            <person name="Arai W."/>
            <person name="Nunoura T."/>
            <person name="Itoh T."/>
            <person name="Hattori M."/>
            <person name="Takai K."/>
        </authorList>
    </citation>
    <scope>NUCLEOTIDE SEQUENCE</scope>
</reference>
<name>H5SH79_9BACT</name>
<proteinExistence type="predicted"/>
<accession>H5SH79</accession>
<dbReference type="EMBL" id="AP011719">
    <property type="protein sequence ID" value="BAL55515.1"/>
    <property type="molecule type" value="Genomic_DNA"/>
</dbReference>
<protein>
    <recommendedName>
        <fullName evidence="3">Secreted protein</fullName>
    </recommendedName>
</protein>
<evidence type="ECO:0000313" key="2">
    <source>
        <dbReference type="EMBL" id="BAL55515.1"/>
    </source>
</evidence>
<sequence length="72" mass="7969">MNAMERLKWLAPWTLLAITLALVGVWVSAPAWAQDDEAAPKCNCYYPATGEYGVIRGGDCRVVNCWIPTLLD</sequence>
<evidence type="ECO:0000256" key="1">
    <source>
        <dbReference type="SAM" id="SignalP"/>
    </source>
</evidence>
<gene>
    <name evidence="2" type="ORF">HGMM_F28D03C22</name>
</gene>
<feature type="signal peptide" evidence="1">
    <location>
        <begin position="1"/>
        <end position="33"/>
    </location>
</feature>
<organism evidence="2">
    <name type="scientific">uncultured Acidobacteriota bacterium</name>
    <dbReference type="NCBI Taxonomy" id="171953"/>
    <lineage>
        <taxon>Bacteria</taxon>
        <taxon>Pseudomonadati</taxon>
        <taxon>Acidobacteriota</taxon>
        <taxon>environmental samples</taxon>
    </lineage>
</organism>
<feature type="chain" id="PRO_5003598297" description="Secreted protein" evidence="1">
    <location>
        <begin position="34"/>
        <end position="72"/>
    </location>
</feature>
<evidence type="ECO:0008006" key="3">
    <source>
        <dbReference type="Google" id="ProtNLM"/>
    </source>
</evidence>
<keyword evidence="1" id="KW-0732">Signal</keyword>
<reference evidence="2" key="1">
    <citation type="journal article" date="2005" name="Environ. Microbiol.">
        <title>Genetic and functional properties of uncultivated thermophilic crenarchaeotes from a subsurface gold mine as revealed by analysis of genome fragments.</title>
        <authorList>
            <person name="Nunoura T."/>
            <person name="Hirayama H."/>
            <person name="Takami H."/>
            <person name="Oida H."/>
            <person name="Nishi S."/>
            <person name="Shimamura S."/>
            <person name="Suzuki Y."/>
            <person name="Inagaki F."/>
            <person name="Takai K."/>
            <person name="Nealson K.H."/>
            <person name="Horikoshi K."/>
        </authorList>
    </citation>
    <scope>NUCLEOTIDE SEQUENCE</scope>
</reference>
<dbReference type="AlphaFoldDB" id="H5SH79"/>